<protein>
    <recommendedName>
        <fullName evidence="4">Cohesin loading factor</fullName>
    </recommendedName>
</protein>
<dbReference type="HOGENOM" id="CLU_025812_0_0_1"/>
<name>A0A095CDF8_CRYD2</name>
<keyword evidence="3" id="KW-1185">Reference proteome</keyword>
<dbReference type="EMBL" id="CP025768">
    <property type="protein sequence ID" value="KGB78525.1"/>
    <property type="molecule type" value="Genomic_DNA"/>
</dbReference>
<dbReference type="RefSeq" id="XP_062884263.1">
    <property type="nucleotide sequence ID" value="XM_063028308.1"/>
</dbReference>
<gene>
    <name evidence="2" type="ORF">CNBG_4363</name>
</gene>
<evidence type="ECO:0000313" key="2">
    <source>
        <dbReference type="EMBL" id="KGB78525.1"/>
    </source>
</evidence>
<sequence>MSSTLPRPLVTVSTLNNPPSSDTVVASSPPLAAIAPDRRPHLQADENQTPLKRRKISPDMFEPIAVTGRLLNQQRQQQPVPQSPCIPIAALLYHYAQVAHQTSHVHLQQAFVPTHISTDRSSGHSIIKLYSSSSSSLTQQSSSSNRFNHDPQAFTKALGLQLYALDLLRAGLGMNNLSDMERVAFSLEFGVVGIKVYMAQQQSLQSKSKGKEKVEGAQVVDCQRLMDDMQDIVGQAFFVAQRQSSLTPMRLELELINARLAFMQGKFNLGKKLVQTALAASRDNAVHRYSLCLLYLEYIESTGSADFQTIATEFLNEARRNNHQMIVQLALLIKTRIAFVHRRWELVPTVLAELASSIGWSDNSPPTDLISGQKEERTWLACLNIHYLILRALWEGRIGNDNVAKEIMKRAYALMDETADKKVFNELRANGGVVTLHIPNSRPLQVQTTPPNILYMLTYLTTVVARRDFTGSNATCKSIVHPRVMRETENIARTEDMWDSGFSSLHSLSQAIALRKQVMSIKGEVMIEQATAMIYRSCFAEGRQLLYETVEQLLDHNLFHPLSPHLCLTFAQHAHHLGLTSSAVRYYKACKDLINSGSELSLIAEVGLLAVQNKLEGLDQSVERQDEVNALAEKCKGSSSAMFSAAGYFLASLTDDNRVNSKKKLSTAYEISQKANNNILRLLIFAFTTSTHHYGGRERMLRQLETGRDISKMLGGKDRDDGVGQVVLGMWFARRLKEFYRQEGYRQGVQVAKESEKLHFARLNDLRREAEKVAKGE</sequence>
<evidence type="ECO:0008006" key="4">
    <source>
        <dbReference type="Google" id="ProtNLM"/>
    </source>
</evidence>
<reference evidence="2 3" key="1">
    <citation type="journal article" date="2011" name="MBio">
        <title>Genome variation in Cryptococcus gattii, an emerging pathogen of immunocompetent hosts.</title>
        <authorList>
            <person name="D'Souza C.A."/>
            <person name="Kronstad J.W."/>
            <person name="Taylor G."/>
            <person name="Warren R."/>
            <person name="Yuen M."/>
            <person name="Hu G."/>
            <person name="Jung W.H."/>
            <person name="Sham A."/>
            <person name="Kidd S.E."/>
            <person name="Tangen K."/>
            <person name="Lee N."/>
            <person name="Zeilmaker T."/>
            <person name="Sawkins J."/>
            <person name="McVicker G."/>
            <person name="Shah S."/>
            <person name="Gnerre S."/>
            <person name="Griggs A."/>
            <person name="Zeng Q."/>
            <person name="Bartlett K."/>
            <person name="Li W."/>
            <person name="Wang X."/>
            <person name="Heitman J."/>
            <person name="Stajich J.E."/>
            <person name="Fraser J.A."/>
            <person name="Meyer W."/>
            <person name="Carter D."/>
            <person name="Schein J."/>
            <person name="Krzywinski M."/>
            <person name="Kwon-Chung K.J."/>
            <person name="Varma A."/>
            <person name="Wang J."/>
            <person name="Brunham R."/>
            <person name="Fyfe M."/>
            <person name="Ouellette B.F."/>
            <person name="Siddiqui A."/>
            <person name="Marra M."/>
            <person name="Jones S."/>
            <person name="Holt R."/>
            <person name="Birren B.W."/>
            <person name="Galagan J.E."/>
            <person name="Cuomo C.A."/>
        </authorList>
    </citation>
    <scope>NUCLEOTIDE SEQUENCE [LARGE SCALE GENOMIC DNA]</scope>
    <source>
        <strain evidence="2 3">R265</strain>
    </source>
</reference>
<dbReference type="Proteomes" id="UP000029445">
    <property type="component" value="Chromosome 10"/>
</dbReference>
<reference evidence="2 3" key="2">
    <citation type="journal article" date="2018" name="Proc. Natl. Acad. Sci.">
        <title>RNAi is a critical determinant of centromere evolution in closely related fungi.</title>
        <authorList>
            <person name="Yadav V."/>
            <person name="Sun S."/>
            <person name="Billmyre R.B."/>
            <person name="Thimmappa B.C."/>
            <person name="Shea T."/>
            <person name="Lintner R."/>
            <person name="Bakkeren G."/>
            <person name="Cuomo C.A."/>
            <person name="Heitman J."/>
            <person name="Sanyal K."/>
        </authorList>
    </citation>
    <scope>NUCLEOTIDE SEQUENCE [LARGE SCALE GENOMIC DNA]</scope>
    <source>
        <strain evidence="2 3">R265</strain>
    </source>
</reference>
<dbReference type="OMA" id="QVTHPRI"/>
<evidence type="ECO:0000313" key="3">
    <source>
        <dbReference type="Proteomes" id="UP000029445"/>
    </source>
</evidence>
<dbReference type="VEuPathDB" id="FungiDB:CNBG_4363"/>
<proteinExistence type="predicted"/>
<feature type="region of interest" description="Disordered" evidence="1">
    <location>
        <begin position="1"/>
        <end position="26"/>
    </location>
</feature>
<dbReference type="KEGG" id="cdeu:CNBG_4363"/>
<dbReference type="AlphaFoldDB" id="A0A095CDF8"/>
<dbReference type="GeneID" id="88180583"/>
<dbReference type="OrthoDB" id="5565328at2759"/>
<evidence type="ECO:0000256" key="1">
    <source>
        <dbReference type="SAM" id="MobiDB-lite"/>
    </source>
</evidence>
<organism evidence="2 3">
    <name type="scientific">Cryptococcus deuterogattii (strain R265)</name>
    <name type="common">Cryptococcus gattii VGII (strain R265)</name>
    <dbReference type="NCBI Taxonomy" id="294750"/>
    <lineage>
        <taxon>Eukaryota</taxon>
        <taxon>Fungi</taxon>
        <taxon>Dikarya</taxon>
        <taxon>Basidiomycota</taxon>
        <taxon>Agaricomycotina</taxon>
        <taxon>Tremellomycetes</taxon>
        <taxon>Tremellales</taxon>
        <taxon>Cryptococcaceae</taxon>
        <taxon>Cryptococcus</taxon>
        <taxon>Cryptococcus gattii species complex</taxon>
    </lineage>
</organism>
<accession>A0A095CDF8</accession>